<name>A0A5B7FXQ9_PORTR</name>
<gene>
    <name evidence="1" type="ORF">E2C01_046381</name>
</gene>
<reference evidence="1 2" key="1">
    <citation type="submission" date="2019-05" db="EMBL/GenBank/DDBJ databases">
        <title>Another draft genome of Portunus trituberculatus and its Hox gene families provides insights of decapod evolution.</title>
        <authorList>
            <person name="Jeong J.-H."/>
            <person name="Song I."/>
            <person name="Kim S."/>
            <person name="Choi T."/>
            <person name="Kim D."/>
            <person name="Ryu S."/>
            <person name="Kim W."/>
        </authorList>
    </citation>
    <scope>NUCLEOTIDE SEQUENCE [LARGE SCALE GENOMIC DNA]</scope>
    <source>
        <tissue evidence="1">Muscle</tissue>
    </source>
</reference>
<dbReference type="EMBL" id="VSRR010010934">
    <property type="protein sequence ID" value="MPC52510.1"/>
    <property type="molecule type" value="Genomic_DNA"/>
</dbReference>
<dbReference type="Proteomes" id="UP000324222">
    <property type="component" value="Unassembled WGS sequence"/>
</dbReference>
<evidence type="ECO:0000313" key="2">
    <source>
        <dbReference type="Proteomes" id="UP000324222"/>
    </source>
</evidence>
<protein>
    <submittedName>
        <fullName evidence="1">Uncharacterized protein</fullName>
    </submittedName>
</protein>
<evidence type="ECO:0000313" key="1">
    <source>
        <dbReference type="EMBL" id="MPC52510.1"/>
    </source>
</evidence>
<sequence>MPIKARIKPRPEGGVLAGHHCGAQLSTRDVLGPSRRYQTAIIGRLRGIKLRLPGSLKSGKIRVKNREPVPVYQMEHQEMEEDGRLVSKAWLHAPSGEGNRPGVMQG</sequence>
<accession>A0A5B7FXQ9</accession>
<proteinExistence type="predicted"/>
<dbReference type="AlphaFoldDB" id="A0A5B7FXQ9"/>
<comment type="caution">
    <text evidence="1">The sequence shown here is derived from an EMBL/GenBank/DDBJ whole genome shotgun (WGS) entry which is preliminary data.</text>
</comment>
<organism evidence="1 2">
    <name type="scientific">Portunus trituberculatus</name>
    <name type="common">Swimming crab</name>
    <name type="synonym">Neptunus trituberculatus</name>
    <dbReference type="NCBI Taxonomy" id="210409"/>
    <lineage>
        <taxon>Eukaryota</taxon>
        <taxon>Metazoa</taxon>
        <taxon>Ecdysozoa</taxon>
        <taxon>Arthropoda</taxon>
        <taxon>Crustacea</taxon>
        <taxon>Multicrustacea</taxon>
        <taxon>Malacostraca</taxon>
        <taxon>Eumalacostraca</taxon>
        <taxon>Eucarida</taxon>
        <taxon>Decapoda</taxon>
        <taxon>Pleocyemata</taxon>
        <taxon>Brachyura</taxon>
        <taxon>Eubrachyura</taxon>
        <taxon>Portunoidea</taxon>
        <taxon>Portunidae</taxon>
        <taxon>Portuninae</taxon>
        <taxon>Portunus</taxon>
    </lineage>
</organism>
<keyword evidence="2" id="KW-1185">Reference proteome</keyword>